<dbReference type="InterPro" id="IPR006235">
    <property type="entry name" value="OAc-hSer/O-AcSer_sulfhydrylase"/>
</dbReference>
<dbReference type="GO" id="GO:0019346">
    <property type="term" value="P:transsulfuration"/>
    <property type="evidence" value="ECO:0007669"/>
    <property type="project" value="InterPro"/>
</dbReference>
<dbReference type="InterPro" id="IPR015421">
    <property type="entry name" value="PyrdxlP-dep_Trfase_major"/>
</dbReference>
<dbReference type="AlphaFoldDB" id="A0A383C131"/>
<organism evidence="4">
    <name type="scientific">marine metagenome</name>
    <dbReference type="NCBI Taxonomy" id="408172"/>
    <lineage>
        <taxon>unclassified sequences</taxon>
        <taxon>metagenomes</taxon>
        <taxon>ecological metagenomes</taxon>
    </lineage>
</organism>
<dbReference type="GO" id="GO:0071269">
    <property type="term" value="P:L-homocysteine biosynthetic process"/>
    <property type="evidence" value="ECO:0007669"/>
    <property type="project" value="TreeGrafter"/>
</dbReference>
<dbReference type="PANTHER" id="PTHR43797:SF2">
    <property type="entry name" value="HOMOCYSTEINE_CYSTEINE SYNTHASE"/>
    <property type="match status" value="1"/>
</dbReference>
<dbReference type="InterPro" id="IPR000277">
    <property type="entry name" value="Cys/Met-Metab_PyrdxlP-dep_enz"/>
</dbReference>
<name>A0A383C131_9ZZZZ</name>
<dbReference type="EMBL" id="UINC01204521">
    <property type="protein sequence ID" value="SVE25285.1"/>
    <property type="molecule type" value="Genomic_DNA"/>
</dbReference>
<dbReference type="Pfam" id="PF01053">
    <property type="entry name" value="Cys_Met_Meta_PP"/>
    <property type="match status" value="1"/>
</dbReference>
<dbReference type="Gene3D" id="3.40.640.10">
    <property type="entry name" value="Type I PLP-dependent aspartate aminotransferase-like (Major domain)"/>
    <property type="match status" value="1"/>
</dbReference>
<proteinExistence type="predicted"/>
<accession>A0A383C131</accession>
<feature type="non-terminal residue" evidence="4">
    <location>
        <position position="1"/>
    </location>
</feature>
<dbReference type="GO" id="GO:0003961">
    <property type="term" value="F:O-acetylhomoserine aminocarboxypropyltransferase activity"/>
    <property type="evidence" value="ECO:0007669"/>
    <property type="project" value="TreeGrafter"/>
</dbReference>
<dbReference type="GO" id="GO:0004124">
    <property type="term" value="F:cysteine synthase activity"/>
    <property type="evidence" value="ECO:0007669"/>
    <property type="project" value="TreeGrafter"/>
</dbReference>
<dbReference type="SUPFAM" id="SSF53383">
    <property type="entry name" value="PLP-dependent transferases"/>
    <property type="match status" value="1"/>
</dbReference>
<gene>
    <name evidence="4" type="ORF">METZ01_LOCUS478139</name>
</gene>
<dbReference type="InterPro" id="IPR015424">
    <property type="entry name" value="PyrdxlP-dep_Trfase"/>
</dbReference>
<dbReference type="GO" id="GO:0006535">
    <property type="term" value="P:cysteine biosynthetic process from serine"/>
    <property type="evidence" value="ECO:0007669"/>
    <property type="project" value="TreeGrafter"/>
</dbReference>
<evidence type="ECO:0000256" key="1">
    <source>
        <dbReference type="ARBA" id="ARBA00001933"/>
    </source>
</evidence>
<dbReference type="GO" id="GO:0005737">
    <property type="term" value="C:cytoplasm"/>
    <property type="evidence" value="ECO:0007669"/>
    <property type="project" value="TreeGrafter"/>
</dbReference>
<reference evidence="4" key="1">
    <citation type="submission" date="2018-05" db="EMBL/GenBank/DDBJ databases">
        <authorList>
            <person name="Lanie J.A."/>
            <person name="Ng W.-L."/>
            <person name="Kazmierczak K.M."/>
            <person name="Andrzejewski T.M."/>
            <person name="Davidsen T.M."/>
            <person name="Wayne K.J."/>
            <person name="Tettelin H."/>
            <person name="Glass J.I."/>
            <person name="Rusch D."/>
            <person name="Podicherti R."/>
            <person name="Tsui H.-C.T."/>
            <person name="Winkler M.E."/>
        </authorList>
    </citation>
    <scope>NUCLEOTIDE SEQUENCE</scope>
</reference>
<evidence type="ECO:0008006" key="5">
    <source>
        <dbReference type="Google" id="ProtNLM"/>
    </source>
</evidence>
<evidence type="ECO:0000256" key="2">
    <source>
        <dbReference type="ARBA" id="ARBA00022679"/>
    </source>
</evidence>
<protein>
    <recommendedName>
        <fullName evidence="5">O-acetylhomoserine aminocarboxypropyltransferase</fullName>
    </recommendedName>
</protein>
<sequence length="243" mass="26199">LHAGQHPDTDFGSRAVPIYQSTSYVFGDTDHAASLFNLERAGHIYSRISNPTVAVLEERLAALESGVGAICTASGMAALYLAITTLMDSGSHIVASKNVYGGSYNLFKHTLPRFGIETTFVDARDIDLFRTSIKSNTRLLFGETLGNPGLEVLNIPTLAEIAHSAGIPLMVDNTFATPYLSQPLTLGADIIMHSVTKFLGGHGVAIGGALIDNGAFDWRESGKFPNMTEPYDGYHGLRFQDEF</sequence>
<evidence type="ECO:0000313" key="4">
    <source>
        <dbReference type="EMBL" id="SVE25285.1"/>
    </source>
</evidence>
<keyword evidence="3" id="KW-0663">Pyridoxal phosphate</keyword>
<dbReference type="FunFam" id="3.40.640.10:FF:000035">
    <property type="entry name" value="O-succinylhomoserine sulfhydrylase"/>
    <property type="match status" value="1"/>
</dbReference>
<feature type="non-terminal residue" evidence="4">
    <location>
        <position position="243"/>
    </location>
</feature>
<dbReference type="PANTHER" id="PTHR43797">
    <property type="entry name" value="HOMOCYSTEINE/CYSTEINE SYNTHASE"/>
    <property type="match status" value="1"/>
</dbReference>
<keyword evidence="2" id="KW-0808">Transferase</keyword>
<comment type="cofactor">
    <cofactor evidence="1">
        <name>pyridoxal 5'-phosphate</name>
        <dbReference type="ChEBI" id="CHEBI:597326"/>
    </cofactor>
</comment>
<evidence type="ECO:0000256" key="3">
    <source>
        <dbReference type="ARBA" id="ARBA00022898"/>
    </source>
</evidence>
<dbReference type="GO" id="GO:0030170">
    <property type="term" value="F:pyridoxal phosphate binding"/>
    <property type="evidence" value="ECO:0007669"/>
    <property type="project" value="InterPro"/>
</dbReference>